<dbReference type="InterPro" id="IPR036864">
    <property type="entry name" value="Zn2-C6_fun-type_DNA-bd_sf"/>
</dbReference>
<feature type="compositionally biased region" description="Low complexity" evidence="7">
    <location>
        <begin position="137"/>
        <end position="167"/>
    </location>
</feature>
<comment type="subcellular location">
    <subcellularLocation>
        <location evidence="1">Nucleus</location>
    </subcellularLocation>
</comment>
<keyword evidence="6" id="KW-0539">Nucleus</keyword>
<dbReference type="GO" id="GO:0003677">
    <property type="term" value="F:DNA binding"/>
    <property type="evidence" value="ECO:0007669"/>
    <property type="project" value="UniProtKB-KW"/>
</dbReference>
<sequence length="708" mass="80297">MSYSTHPQIHHHHPSQQQQSQSQPHHHHLHHPSHATPLHQPPSCWTCRVRRKKCDRTKPRCHACSALEITCHYSETRPEWMDGGDLQNEMAKRIKAEVRQGAEARRERQYVQVLTLHEDRMRRPDDLSEDRPAPHKPQMQAMQTQQTQHTPQQMMHQRPSYSSLNNGNGSGDDSRSDGSAAGEAMSMSMTPGTSPPSSSERSPPVCPDCVTDGFVAPPLPPAHEYTVWKLLGIDNERDRSIAVDVETDFTITFLDYVFPFLFPFYQPSVLEGGRSWLLAMLRSNTAFFHSGMSLSAYFFTLILRGGDRHQVCSQQIWNKLVAHVDTAVRAMQQDMEDLKRGQDGRTTIFQKGKTMESIIQLLILEHSMARTSEWNVHLSAAMAIFQEIFDEYGVGLDGKPDIRAVIQALSRPSWNQGMMERVVWHCDQGAFRFFSAFLLYTDIIASTSLESPPRLRNYHNLIVVQEEEHQSSSSSSSLPPSQQQPPCEMLRMEGFFGCQGWVLLVVSDISVLDAWKKENKARGTFNHNELTKHGSRLHQRLQAGLARLERESFKKRPFDITAVLRSYYRPDAAHQMRIDEQLAATRIWALASMAYLSVVVTGWAAAMRTAASSIAVAMQLLYGISSPAVLKSLTWPFYVLGCLATREQEQLFTHMSSSMGPLLEFGTVGESMRIMQRVWELRDSGGLDMENWDIAACSRVYGKQVLMT</sequence>
<keyword evidence="3" id="KW-0805">Transcription regulation</keyword>
<accession>A0A2P5HIR2</accession>
<dbReference type="InterPro" id="IPR021858">
    <property type="entry name" value="Fun_TF"/>
</dbReference>
<keyword evidence="4" id="KW-0238">DNA-binding</keyword>
<feature type="region of interest" description="Disordered" evidence="7">
    <location>
        <begin position="114"/>
        <end position="206"/>
    </location>
</feature>
<feature type="region of interest" description="Disordered" evidence="7">
    <location>
        <begin position="1"/>
        <end position="42"/>
    </location>
</feature>
<keyword evidence="10" id="KW-1185">Reference proteome</keyword>
<dbReference type="PANTHER" id="PTHR37534:SF20">
    <property type="entry name" value="PRO1A C6 ZINK-FINGER PROTEIN"/>
    <property type="match status" value="1"/>
</dbReference>
<evidence type="ECO:0000256" key="4">
    <source>
        <dbReference type="ARBA" id="ARBA00023125"/>
    </source>
</evidence>
<dbReference type="SUPFAM" id="SSF57701">
    <property type="entry name" value="Zn2/Cys6 DNA-binding domain"/>
    <property type="match status" value="1"/>
</dbReference>
<dbReference type="PROSITE" id="PS50048">
    <property type="entry name" value="ZN2_CY6_FUNGAL_2"/>
    <property type="match status" value="1"/>
</dbReference>
<feature type="compositionally biased region" description="Basic and acidic residues" evidence="7">
    <location>
        <begin position="116"/>
        <end position="133"/>
    </location>
</feature>
<dbReference type="GO" id="GO:0000981">
    <property type="term" value="F:DNA-binding transcription factor activity, RNA polymerase II-specific"/>
    <property type="evidence" value="ECO:0007669"/>
    <property type="project" value="InterPro"/>
</dbReference>
<gene>
    <name evidence="9" type="ORF">DHEL01_v211467</name>
</gene>
<dbReference type="STRING" id="158607.A0A2P5HIR2"/>
<protein>
    <recommendedName>
        <fullName evidence="8">Zn(2)-C6 fungal-type domain-containing protein</fullName>
    </recommendedName>
</protein>
<reference evidence="9" key="1">
    <citation type="submission" date="2017-09" db="EMBL/GenBank/DDBJ databases">
        <title>Polyketide synthases of a Diaporthe helianthi virulent isolate.</title>
        <authorList>
            <person name="Baroncelli R."/>
        </authorList>
    </citation>
    <scope>NUCLEOTIDE SEQUENCE [LARGE SCALE GENOMIC DNA]</scope>
    <source>
        <strain evidence="9">7/96</strain>
    </source>
</reference>
<dbReference type="AlphaFoldDB" id="A0A2P5HIR2"/>
<dbReference type="GO" id="GO:0005634">
    <property type="term" value="C:nucleus"/>
    <property type="evidence" value="ECO:0007669"/>
    <property type="project" value="UniProtKB-SubCell"/>
</dbReference>
<evidence type="ECO:0000256" key="5">
    <source>
        <dbReference type="ARBA" id="ARBA00023163"/>
    </source>
</evidence>
<evidence type="ECO:0000256" key="7">
    <source>
        <dbReference type="SAM" id="MobiDB-lite"/>
    </source>
</evidence>
<comment type="caution">
    <text evidence="9">The sequence shown here is derived from an EMBL/GenBank/DDBJ whole genome shotgun (WGS) entry which is preliminary data.</text>
</comment>
<evidence type="ECO:0000256" key="2">
    <source>
        <dbReference type="ARBA" id="ARBA00022833"/>
    </source>
</evidence>
<keyword evidence="2" id="KW-0862">Zinc</keyword>
<name>A0A2P5HIR2_DIAHE</name>
<dbReference type="EMBL" id="MAVT02001780">
    <property type="protein sequence ID" value="POS70140.1"/>
    <property type="molecule type" value="Genomic_DNA"/>
</dbReference>
<feature type="compositionally biased region" description="Basic residues" evidence="7">
    <location>
        <begin position="24"/>
        <end position="33"/>
    </location>
</feature>
<dbReference type="InterPro" id="IPR001138">
    <property type="entry name" value="Zn2Cys6_DnaBD"/>
</dbReference>
<dbReference type="Pfam" id="PF11951">
    <property type="entry name" value="Fungal_trans_2"/>
    <property type="match status" value="1"/>
</dbReference>
<evidence type="ECO:0000313" key="9">
    <source>
        <dbReference type="EMBL" id="POS70140.1"/>
    </source>
</evidence>
<feature type="compositionally biased region" description="Low complexity" evidence="7">
    <location>
        <begin position="177"/>
        <end position="203"/>
    </location>
</feature>
<evidence type="ECO:0000259" key="8">
    <source>
        <dbReference type="PROSITE" id="PS50048"/>
    </source>
</evidence>
<evidence type="ECO:0000256" key="3">
    <source>
        <dbReference type="ARBA" id="ARBA00023015"/>
    </source>
</evidence>
<organism evidence="9 10">
    <name type="scientific">Diaporthe helianthi</name>
    <dbReference type="NCBI Taxonomy" id="158607"/>
    <lineage>
        <taxon>Eukaryota</taxon>
        <taxon>Fungi</taxon>
        <taxon>Dikarya</taxon>
        <taxon>Ascomycota</taxon>
        <taxon>Pezizomycotina</taxon>
        <taxon>Sordariomycetes</taxon>
        <taxon>Sordariomycetidae</taxon>
        <taxon>Diaporthales</taxon>
        <taxon>Diaporthaceae</taxon>
        <taxon>Diaporthe</taxon>
    </lineage>
</organism>
<dbReference type="CDD" id="cd00067">
    <property type="entry name" value="GAL4"/>
    <property type="match status" value="1"/>
</dbReference>
<dbReference type="Gene3D" id="4.10.240.10">
    <property type="entry name" value="Zn(2)-C6 fungal-type DNA-binding domain"/>
    <property type="match status" value="1"/>
</dbReference>
<dbReference type="SMART" id="SM00066">
    <property type="entry name" value="GAL4"/>
    <property type="match status" value="1"/>
</dbReference>
<dbReference type="Pfam" id="PF00172">
    <property type="entry name" value="Zn_clus"/>
    <property type="match status" value="1"/>
</dbReference>
<dbReference type="GO" id="GO:0008270">
    <property type="term" value="F:zinc ion binding"/>
    <property type="evidence" value="ECO:0007669"/>
    <property type="project" value="InterPro"/>
</dbReference>
<dbReference type="OrthoDB" id="3251668at2759"/>
<evidence type="ECO:0000313" key="10">
    <source>
        <dbReference type="Proteomes" id="UP000094444"/>
    </source>
</evidence>
<evidence type="ECO:0000256" key="1">
    <source>
        <dbReference type="ARBA" id="ARBA00004123"/>
    </source>
</evidence>
<feature type="domain" description="Zn(2)-C6 fungal-type" evidence="8">
    <location>
        <begin position="43"/>
        <end position="73"/>
    </location>
</feature>
<dbReference type="PANTHER" id="PTHR37534">
    <property type="entry name" value="TRANSCRIPTIONAL ACTIVATOR PROTEIN UGA3"/>
    <property type="match status" value="1"/>
</dbReference>
<evidence type="ECO:0000256" key="6">
    <source>
        <dbReference type="ARBA" id="ARBA00023242"/>
    </source>
</evidence>
<proteinExistence type="predicted"/>
<keyword evidence="5" id="KW-0804">Transcription</keyword>
<dbReference type="PROSITE" id="PS00463">
    <property type="entry name" value="ZN2_CY6_FUNGAL_1"/>
    <property type="match status" value="1"/>
</dbReference>
<dbReference type="InParanoid" id="A0A2P5HIR2"/>
<dbReference type="Proteomes" id="UP000094444">
    <property type="component" value="Unassembled WGS sequence"/>
</dbReference>